<dbReference type="PRINTS" id="PR00455">
    <property type="entry name" value="HTHTETR"/>
</dbReference>
<keyword evidence="8" id="KW-1185">Reference proteome</keyword>
<dbReference type="InterPro" id="IPR001647">
    <property type="entry name" value="HTH_TetR"/>
</dbReference>
<dbReference type="HOGENOM" id="CLU_069543_5_2_11"/>
<evidence type="ECO:0000313" key="7">
    <source>
        <dbReference type="EMBL" id="EXG81249.1"/>
    </source>
</evidence>
<keyword evidence="3 5" id="KW-0238">DNA-binding</keyword>
<dbReference type="PRINTS" id="PR00400">
    <property type="entry name" value="TETREPRESSOR"/>
</dbReference>
<keyword evidence="4" id="KW-0804">Transcription</keyword>
<reference evidence="7 8" key="1">
    <citation type="submission" date="2013-07" db="EMBL/GenBank/DDBJ databases">
        <authorList>
            <consortium name="DOE Joint Genome Institute"/>
            <person name="Eisen J."/>
            <person name="Huntemann M."/>
            <person name="Han J."/>
            <person name="Chen A."/>
            <person name="Kyrpides N."/>
            <person name="Mavromatis K."/>
            <person name="Markowitz V."/>
            <person name="Palaniappan K."/>
            <person name="Ivanova N."/>
            <person name="Schaumberg A."/>
            <person name="Pati A."/>
            <person name="Liolios K."/>
            <person name="Nordberg H.P."/>
            <person name="Cantor M.N."/>
            <person name="Hua S.X."/>
            <person name="Woyke T."/>
        </authorList>
    </citation>
    <scope>NUCLEOTIDE SEQUENCE [LARGE SCALE GENOMIC DNA]</scope>
    <source>
        <strain evidence="7 8">DSM 44712</strain>
    </source>
</reference>
<protein>
    <submittedName>
        <fullName evidence="7">Transcriptional regulator</fullName>
    </submittedName>
</protein>
<evidence type="ECO:0000256" key="4">
    <source>
        <dbReference type="ARBA" id="ARBA00023163"/>
    </source>
</evidence>
<dbReference type="RefSeq" id="WP_035850508.1">
    <property type="nucleotide sequence ID" value="NZ_KK073874.1"/>
</dbReference>
<accession>A0A010ZRL4</accession>
<evidence type="ECO:0000256" key="3">
    <source>
        <dbReference type="ARBA" id="ARBA00023125"/>
    </source>
</evidence>
<dbReference type="Pfam" id="PF02909">
    <property type="entry name" value="TetR_C_1"/>
    <property type="match status" value="1"/>
</dbReference>
<keyword evidence="1" id="KW-0678">Repressor</keyword>
<dbReference type="InterPro" id="IPR004111">
    <property type="entry name" value="Repressor_TetR_C"/>
</dbReference>
<evidence type="ECO:0000313" key="8">
    <source>
        <dbReference type="Proteomes" id="UP000021053"/>
    </source>
</evidence>
<dbReference type="Gene3D" id="1.10.357.10">
    <property type="entry name" value="Tetracycline Repressor, domain 2"/>
    <property type="match status" value="1"/>
</dbReference>
<dbReference type="InterPro" id="IPR036271">
    <property type="entry name" value="Tet_transcr_reg_TetR-rel_C_sf"/>
</dbReference>
<evidence type="ECO:0000256" key="2">
    <source>
        <dbReference type="ARBA" id="ARBA00023015"/>
    </source>
</evidence>
<dbReference type="PANTHER" id="PTHR30055">
    <property type="entry name" value="HTH-TYPE TRANSCRIPTIONAL REGULATOR RUTR"/>
    <property type="match status" value="1"/>
</dbReference>
<dbReference type="AlphaFoldDB" id="A0A010ZRL4"/>
<dbReference type="SUPFAM" id="SSF46689">
    <property type="entry name" value="Homeodomain-like"/>
    <property type="match status" value="1"/>
</dbReference>
<evidence type="ECO:0000259" key="6">
    <source>
        <dbReference type="PROSITE" id="PS50977"/>
    </source>
</evidence>
<dbReference type="InterPro" id="IPR009057">
    <property type="entry name" value="Homeodomain-like_sf"/>
</dbReference>
<dbReference type="SUPFAM" id="SSF48498">
    <property type="entry name" value="Tetracyclin repressor-like, C-terminal domain"/>
    <property type="match status" value="1"/>
</dbReference>
<sequence>MARKRADAAVKERLTRERIVDCAIALAGAEGLEAVTIRRLAQDQGVTPMALYWHFKDKDRLLDGIAEKVLSDVTLPAGSGGPWHEQLRHLLSELLTVLRAHPAVADLVKTRFLLSEPGLQLAERALGLLRGAGFTPEQSAQLSGHALQTIVALVTQEPGLMVGEDPAAREDHIRLKRASLQALSPDRFPNMVASADAFTDCGNEPAYFELGLDLFIEGVRGVQPGQSDQR</sequence>
<dbReference type="GO" id="GO:0000976">
    <property type="term" value="F:transcription cis-regulatory region binding"/>
    <property type="evidence" value="ECO:0007669"/>
    <property type="project" value="TreeGrafter"/>
</dbReference>
<evidence type="ECO:0000256" key="1">
    <source>
        <dbReference type="ARBA" id="ARBA00022491"/>
    </source>
</evidence>
<feature type="domain" description="HTH tetR-type" evidence="6">
    <location>
        <begin position="13"/>
        <end position="73"/>
    </location>
</feature>
<evidence type="ECO:0000256" key="5">
    <source>
        <dbReference type="PROSITE-ProRule" id="PRU00335"/>
    </source>
</evidence>
<dbReference type="PANTHER" id="PTHR30055:SF151">
    <property type="entry name" value="TRANSCRIPTIONAL REGULATORY PROTEIN"/>
    <property type="match status" value="1"/>
</dbReference>
<organism evidence="7 8">
    <name type="scientific">Cryptosporangium arvum DSM 44712</name>
    <dbReference type="NCBI Taxonomy" id="927661"/>
    <lineage>
        <taxon>Bacteria</taxon>
        <taxon>Bacillati</taxon>
        <taxon>Actinomycetota</taxon>
        <taxon>Actinomycetes</taxon>
        <taxon>Cryptosporangiales</taxon>
        <taxon>Cryptosporangiaceae</taxon>
        <taxon>Cryptosporangium</taxon>
    </lineage>
</organism>
<dbReference type="GO" id="GO:0003700">
    <property type="term" value="F:DNA-binding transcription factor activity"/>
    <property type="evidence" value="ECO:0007669"/>
    <property type="project" value="TreeGrafter"/>
</dbReference>
<dbReference type="Proteomes" id="UP000021053">
    <property type="component" value="Unassembled WGS sequence"/>
</dbReference>
<dbReference type="InterPro" id="IPR050109">
    <property type="entry name" value="HTH-type_TetR-like_transc_reg"/>
</dbReference>
<dbReference type="GO" id="GO:0046677">
    <property type="term" value="P:response to antibiotic"/>
    <property type="evidence" value="ECO:0007669"/>
    <property type="project" value="InterPro"/>
</dbReference>
<dbReference type="Pfam" id="PF00440">
    <property type="entry name" value="TetR_N"/>
    <property type="match status" value="1"/>
</dbReference>
<dbReference type="InterPro" id="IPR003012">
    <property type="entry name" value="Tet_transcr_reg_TetR"/>
</dbReference>
<proteinExistence type="predicted"/>
<gene>
    <name evidence="7" type="ORF">CryarDRAFT_2358</name>
</gene>
<name>A0A010ZRL4_9ACTN</name>
<dbReference type="PROSITE" id="PS50977">
    <property type="entry name" value="HTH_TETR_2"/>
    <property type="match status" value="1"/>
</dbReference>
<keyword evidence="2" id="KW-0805">Transcription regulation</keyword>
<dbReference type="GO" id="GO:0045892">
    <property type="term" value="P:negative regulation of DNA-templated transcription"/>
    <property type="evidence" value="ECO:0007669"/>
    <property type="project" value="InterPro"/>
</dbReference>
<comment type="caution">
    <text evidence="7">The sequence shown here is derived from an EMBL/GenBank/DDBJ whole genome shotgun (WGS) entry which is preliminary data.</text>
</comment>
<feature type="DNA-binding region" description="H-T-H motif" evidence="5">
    <location>
        <begin position="36"/>
        <end position="55"/>
    </location>
</feature>
<dbReference type="EMBL" id="JFBT01000001">
    <property type="protein sequence ID" value="EXG81249.1"/>
    <property type="molecule type" value="Genomic_DNA"/>
</dbReference>